<organism evidence="9 10">
    <name type="scientific">Capsaspora owczarzaki (strain ATCC 30864)</name>
    <dbReference type="NCBI Taxonomy" id="595528"/>
    <lineage>
        <taxon>Eukaryota</taxon>
        <taxon>Filasterea</taxon>
        <taxon>Capsaspora</taxon>
    </lineage>
</organism>
<reference evidence="10" key="1">
    <citation type="submission" date="2011-02" db="EMBL/GenBank/DDBJ databases">
        <title>The Genome Sequence of Capsaspora owczarzaki ATCC 30864.</title>
        <authorList>
            <person name="Russ C."/>
            <person name="Cuomo C."/>
            <person name="Burger G."/>
            <person name="Gray M.W."/>
            <person name="Holland P.W.H."/>
            <person name="King N."/>
            <person name="Lang F.B.F."/>
            <person name="Roger A.J."/>
            <person name="Ruiz-Trillo I."/>
            <person name="Young S.K."/>
            <person name="Zeng Q."/>
            <person name="Gargeya S."/>
            <person name="Alvarado L."/>
            <person name="Berlin A."/>
            <person name="Chapman S.B."/>
            <person name="Chen Z."/>
            <person name="Freedman E."/>
            <person name="Gellesch M."/>
            <person name="Goldberg J."/>
            <person name="Griggs A."/>
            <person name="Gujja S."/>
            <person name="Heilman E."/>
            <person name="Heiman D."/>
            <person name="Howarth C."/>
            <person name="Mehta T."/>
            <person name="Neiman D."/>
            <person name="Pearson M."/>
            <person name="Roberts A."/>
            <person name="Saif S."/>
            <person name="Shea T."/>
            <person name="Shenoy N."/>
            <person name="Sisk P."/>
            <person name="Stolte C."/>
            <person name="Sykes S."/>
            <person name="White J."/>
            <person name="Yandava C."/>
            <person name="Haas B."/>
            <person name="Nusbaum C."/>
            <person name="Birren B."/>
        </authorList>
    </citation>
    <scope>NUCLEOTIDE SEQUENCE</scope>
    <source>
        <strain evidence="10">ATCC 30864</strain>
    </source>
</reference>
<evidence type="ECO:0000256" key="1">
    <source>
        <dbReference type="ARBA" id="ARBA00004606"/>
    </source>
</evidence>
<feature type="region of interest" description="Disordered" evidence="7">
    <location>
        <begin position="26"/>
        <end position="50"/>
    </location>
</feature>
<dbReference type="PANTHER" id="PTHR12270:SF52">
    <property type="entry name" value="GLYCOSYLTRANSFERASE-LIKE PROTEIN GNT13-RELATED"/>
    <property type="match status" value="1"/>
</dbReference>
<dbReference type="STRING" id="595528.A0A0D2VQX7"/>
<dbReference type="OrthoDB" id="9974378at2759"/>
<gene>
    <name evidence="9" type="ORF">CAOG_004017</name>
</gene>
<keyword evidence="8" id="KW-0732">Signal</keyword>
<feature type="compositionally biased region" description="Polar residues" evidence="7">
    <location>
        <begin position="1137"/>
        <end position="1147"/>
    </location>
</feature>
<feature type="compositionally biased region" description="Pro residues" evidence="7">
    <location>
        <begin position="862"/>
        <end position="877"/>
    </location>
</feature>
<dbReference type="eggNOG" id="KOG3765">
    <property type="taxonomic scope" value="Eukaryota"/>
</dbReference>
<protein>
    <submittedName>
        <fullName evidence="9">Uncharacterized protein</fullName>
    </submittedName>
</protein>
<keyword evidence="3" id="KW-0735">Signal-anchor</keyword>
<keyword evidence="4" id="KW-1133">Transmembrane helix</keyword>
<keyword evidence="2" id="KW-0812">Transmembrane</keyword>
<evidence type="ECO:0000256" key="6">
    <source>
        <dbReference type="ARBA" id="ARBA00023180"/>
    </source>
</evidence>
<dbReference type="GO" id="GO:0016020">
    <property type="term" value="C:membrane"/>
    <property type="evidence" value="ECO:0007669"/>
    <property type="project" value="UniProtKB-SubCell"/>
</dbReference>
<feature type="signal peptide" evidence="8">
    <location>
        <begin position="1"/>
        <end position="19"/>
    </location>
</feature>
<name>A0A0D2VQX7_CAPO3</name>
<dbReference type="Pfam" id="PF13896">
    <property type="entry name" value="Glyco_transf_49"/>
    <property type="match status" value="1"/>
</dbReference>
<evidence type="ECO:0000256" key="3">
    <source>
        <dbReference type="ARBA" id="ARBA00022968"/>
    </source>
</evidence>
<dbReference type="InParanoid" id="A0A0D2VQX7"/>
<dbReference type="GO" id="GO:0035269">
    <property type="term" value="P:protein O-linked glycosylation via mannose"/>
    <property type="evidence" value="ECO:0007669"/>
    <property type="project" value="TreeGrafter"/>
</dbReference>
<feature type="compositionally biased region" description="Low complexity" evidence="7">
    <location>
        <begin position="841"/>
        <end position="857"/>
    </location>
</feature>
<dbReference type="GO" id="GO:0015020">
    <property type="term" value="F:glucuronosyltransferase activity"/>
    <property type="evidence" value="ECO:0007669"/>
    <property type="project" value="TreeGrafter"/>
</dbReference>
<dbReference type="GO" id="GO:0042285">
    <property type="term" value="F:xylosyltransferase activity"/>
    <property type="evidence" value="ECO:0007669"/>
    <property type="project" value="TreeGrafter"/>
</dbReference>
<comment type="subcellular location">
    <subcellularLocation>
        <location evidence="1">Membrane</location>
        <topology evidence="1">Single-pass type II membrane protein</topology>
    </subcellularLocation>
</comment>
<dbReference type="EMBL" id="KE346365">
    <property type="protein sequence ID" value="KJE93192.1"/>
    <property type="molecule type" value="Genomic_DNA"/>
</dbReference>
<keyword evidence="5" id="KW-0472">Membrane</keyword>
<evidence type="ECO:0000256" key="8">
    <source>
        <dbReference type="SAM" id="SignalP"/>
    </source>
</evidence>
<feature type="chain" id="PRO_5002266097" evidence="8">
    <location>
        <begin position="20"/>
        <end position="1415"/>
    </location>
</feature>
<evidence type="ECO:0000256" key="7">
    <source>
        <dbReference type="SAM" id="MobiDB-lite"/>
    </source>
</evidence>
<feature type="region of interest" description="Disordered" evidence="7">
    <location>
        <begin position="1130"/>
        <end position="1149"/>
    </location>
</feature>
<dbReference type="PANTHER" id="PTHR12270">
    <property type="entry name" value="GLYCOSYLTRANSFERASE-RELATED"/>
    <property type="match status" value="1"/>
</dbReference>
<sequence>MLQTLAAVLVIMCCMQVMARWGGGNGGLSNTSSDDQPSADQASHQEPAANPIDTELTEVSTELAAEPNSLETFDHVADHKDKDKDVVTPFPSDSAAMEPVQQAVDQKPFIATELEREMARVGRNVLKNQVANPGFSSRLQETVSTDQPSSAGWWTRGDALRIEYCSSSKFKYCRGSSLAIECSSSSLHAAYQFLPVSLPPGTRVSSFVLSVKSGSTSLVRDDTSDNVFEQMGAGTTAALYGLLAQVRYADGSDEILALEFPAQYSGLASMTRNINHTVSHDRGSIDSILLMLTCYGHIGKVWFDDVALLPEVEVDVRAFNAASFRGDGGGAAPDVSELEGRPPTQQQQFKPFLSVTQALQGVKSLTQLSSGCPAPARRISAPDISSMYEVEPLSLAVEETKRTPQTSVTLTSYSTVHSLPLLLRNIRRWDGPVSLALFLECPASVTRGQRLEYNRQLRVARARNSAPQFKYLAFEAQIPELLWSTEFPLHELEAARQFVRQEFADAKLQGTATISLVYPRRNCLADLPVNMLRNIALQQARSDYVFLTDAAEFAPSPNAGVQFDKALKHVHSFRSDGVADPLLNEKSHLVLSNTPLELLAYIMPAFQLEPGRAIDPKLDPLDRALSMQPLIPDNRQDIARLLTTAGPNKPRLLKFHAIDKPDTFNPFNYNKWLQPARSPLPYHVEHTAWSIPSGAMWSVSATNQAIPRAGAGSEAAAAAPQLVFPHEPQMIVRRSTLLPKYDERFFGRGSDIQSFLIMEMAAAGYQLVVLPDSWTVRLPSSYSTPSDVPSSVSTLLDLPAKRFEFMCALLRRYALGPCGSLLFTLATLMLEPRRASHSSARSLSSLSSSSSSSSSRLQLPTQPRPPSLAPAHAPAPAPSRSLHRQLARMLSTQAGRDRLLASLQYSVTALLLVVGPLARKSRSRASARQRHASSSALPSPFAPRAAIAAALGSGDVSSWTPTAWVRLLVACIRVLRVRIVLSQLQAAVKQLKFARRVMKLGRGVSEAQKLRQLLHSSSATTMTTCEMQDQHKNNDNSDQVRACSVHSLASGRRQLRALHLQSSFPAQLSPLAQFEHTTMTWVRDSPSTLLYYKSNSTTTSSESGGMATSAGLAPFHFAGTATARRKLSFRSHGEATADSNASDTTRTPVVAKRPRSSFLRRLALAIAKLIHNRNTLDSLSHRLQAFACVIMILSTVVDDAWFLSKLGVVRPALARSLRPSSKPLVAILLLCGSVSAVLDVLRLPRPGNAQQQQYTSLPLQRRRLQSPVGSPVKPSSSSRQLAFFSHRLAALPAVASPATKASPSKEELAHHASTWLRDRLSYRKRIGLLTALRNLLGFVAAVSGARTIAAPAAFSRRSGSAHAPVSFALKVPVTALASAVSLLISYYTSRERALEARSASSSRGMARRSSHVKAC</sequence>
<proteinExistence type="predicted"/>
<dbReference type="Proteomes" id="UP000008743">
    <property type="component" value="Unassembled WGS sequence"/>
</dbReference>
<evidence type="ECO:0000256" key="5">
    <source>
        <dbReference type="ARBA" id="ARBA00023136"/>
    </source>
</evidence>
<dbReference type="InterPro" id="IPR051292">
    <property type="entry name" value="Xyl/GlcA_transferase"/>
</dbReference>
<keyword evidence="6" id="KW-0325">Glycoprotein</keyword>
<evidence type="ECO:0000256" key="2">
    <source>
        <dbReference type="ARBA" id="ARBA00022692"/>
    </source>
</evidence>
<evidence type="ECO:0000313" key="9">
    <source>
        <dbReference type="EMBL" id="KJE93192.1"/>
    </source>
</evidence>
<keyword evidence="10" id="KW-1185">Reference proteome</keyword>
<evidence type="ECO:0000256" key="4">
    <source>
        <dbReference type="ARBA" id="ARBA00022989"/>
    </source>
</evidence>
<feature type="compositionally biased region" description="Low complexity" evidence="7">
    <location>
        <begin position="32"/>
        <end position="42"/>
    </location>
</feature>
<evidence type="ECO:0000313" key="10">
    <source>
        <dbReference type="Proteomes" id="UP000008743"/>
    </source>
</evidence>
<accession>A0A0D2VQX7</accession>
<feature type="region of interest" description="Disordered" evidence="7">
    <location>
        <begin position="841"/>
        <end position="882"/>
    </location>
</feature>